<evidence type="ECO:0000313" key="3">
    <source>
        <dbReference type="Proteomes" id="UP001281614"/>
    </source>
</evidence>
<comment type="caution">
    <text evidence="2">The sequence shown here is derived from an EMBL/GenBank/DDBJ whole genome shotgun (WGS) entry which is preliminary data.</text>
</comment>
<feature type="region of interest" description="Disordered" evidence="1">
    <location>
        <begin position="1"/>
        <end position="39"/>
    </location>
</feature>
<reference evidence="2" key="1">
    <citation type="submission" date="2023-02" db="EMBL/GenBank/DDBJ databases">
        <title>Colletotrichum kahawae CIFC_Que2 genome sequencing and assembly.</title>
        <authorList>
            <person name="Baroncelli R."/>
        </authorList>
    </citation>
    <scope>NUCLEOTIDE SEQUENCE</scope>
    <source>
        <strain evidence="2">CIFC_Que2</strain>
    </source>
</reference>
<proteinExistence type="predicted"/>
<accession>A0AAD9Y6M6</accession>
<evidence type="ECO:0000256" key="1">
    <source>
        <dbReference type="SAM" id="MobiDB-lite"/>
    </source>
</evidence>
<protein>
    <submittedName>
        <fullName evidence="2">Uncharacterized protein</fullName>
    </submittedName>
</protein>
<dbReference type="EMBL" id="VYYT01000422">
    <property type="protein sequence ID" value="KAK2736552.1"/>
    <property type="molecule type" value="Genomic_DNA"/>
</dbReference>
<feature type="compositionally biased region" description="Polar residues" evidence="1">
    <location>
        <begin position="1"/>
        <end position="14"/>
    </location>
</feature>
<sequence length="98" mass="10429">MRSSVSRQRATPATASDRGHSSSARTSQQRDKRNDAKNLFQLVKRKRTRTPLIVPPNSCISSLLPHAIPALSLLAGSLIMNKVAIAGGCAAQSQHPGS</sequence>
<name>A0AAD9Y6M6_COLKA</name>
<organism evidence="2 3">
    <name type="scientific">Colletotrichum kahawae</name>
    <name type="common">Coffee berry disease fungus</name>
    <dbReference type="NCBI Taxonomy" id="34407"/>
    <lineage>
        <taxon>Eukaryota</taxon>
        <taxon>Fungi</taxon>
        <taxon>Dikarya</taxon>
        <taxon>Ascomycota</taxon>
        <taxon>Pezizomycotina</taxon>
        <taxon>Sordariomycetes</taxon>
        <taxon>Hypocreomycetidae</taxon>
        <taxon>Glomerellales</taxon>
        <taxon>Glomerellaceae</taxon>
        <taxon>Colletotrichum</taxon>
        <taxon>Colletotrichum gloeosporioides species complex</taxon>
    </lineage>
</organism>
<keyword evidence="3" id="KW-1185">Reference proteome</keyword>
<dbReference type="AlphaFoldDB" id="A0AAD9Y6M6"/>
<dbReference type="Proteomes" id="UP001281614">
    <property type="component" value="Unassembled WGS sequence"/>
</dbReference>
<evidence type="ECO:0000313" key="2">
    <source>
        <dbReference type="EMBL" id="KAK2736552.1"/>
    </source>
</evidence>
<gene>
    <name evidence="2" type="ORF">CKAH01_07752</name>
</gene>